<evidence type="ECO:0000259" key="7">
    <source>
        <dbReference type="Pfam" id="PF26282"/>
    </source>
</evidence>
<evidence type="ECO:0000259" key="4">
    <source>
        <dbReference type="Pfam" id="PF08626"/>
    </source>
</evidence>
<feature type="domain" description="Trs120/TRAPPC9 third Ig-like" evidence="7">
    <location>
        <begin position="1027"/>
        <end position="1222"/>
    </location>
</feature>
<dbReference type="Pfam" id="PF26254">
    <property type="entry name" value="Ig_TRAPPC9-Trs120_1st"/>
    <property type="match status" value="1"/>
</dbReference>
<evidence type="ECO:0000256" key="2">
    <source>
        <dbReference type="ARBA" id="ARBA00023034"/>
    </source>
</evidence>
<dbReference type="InterPro" id="IPR058564">
    <property type="entry name" value="TPR_TRAPPC9_Trs120"/>
</dbReference>
<dbReference type="InterPro" id="IPR058563">
    <property type="entry name" value="Trs120_TRAPPC9_N"/>
</dbReference>
<organism evidence="9 10">
    <name type="scientific">Rhizopus stolonifer</name>
    <name type="common">Rhizopus nigricans</name>
    <dbReference type="NCBI Taxonomy" id="4846"/>
    <lineage>
        <taxon>Eukaryota</taxon>
        <taxon>Fungi</taxon>
        <taxon>Fungi incertae sedis</taxon>
        <taxon>Mucoromycota</taxon>
        <taxon>Mucoromycotina</taxon>
        <taxon>Mucoromycetes</taxon>
        <taxon>Mucorales</taxon>
        <taxon>Mucorineae</taxon>
        <taxon>Rhizopodaceae</taxon>
        <taxon>Rhizopus</taxon>
    </lineage>
</organism>
<dbReference type="Pfam" id="PF26282">
    <property type="entry name" value="Ig_TRAPPC9-Trs120_3rd"/>
    <property type="match status" value="1"/>
</dbReference>
<sequence length="1355" mass="153046">MDLAVDITSSCRVRILLVPVSPIKKSSFWRHVELVRKFNTVRLGDVTPDLHKGANAKFSSQVFQEGQMHFQFVTKYNRDHCHLEDFQPHRRIFGVIGIMDCQEWKDKDLSEGYKKFVDMLVQYPTAVATRCFAFDPTENQPDDTKGLIMIPNVGNMSFYMSTMICDFASEILDQFATIAGRIESLKAMESPIFPGAFSRRYETLNNSIHPQPSTSSPSLKSQNQPTNRASQPVPTASVSSSFLKRASSAAGSTRPNVSASPPSPKPSLSRSTTFSNLVHGGEGNKTIQRTPGRIKKLLADFYLLAGRLPDAIQFYNESIDMTKNHSDYLWLASAKEGLACTMLLMSFLQADVGHIISRNNTSDEIAAPSIDTSKPPPISDKTGLENQKSILSEITEMYEEIVQTYLKVGTTTNIPMPGLVFAESCLKLSRFLVLVFLNNGWSDTVLAKIVHADMSDLRLQRKDKFLTMSDLVKCKDSGITRYSIATYVTKIWKVDIDELSMMDQVNIMTHMSTVLSVIGYHRKSAWFMYETLNRMIPLLIQGRAAVASSVNKSNVHDGGALKILQDKVDEGYQNQQTKKVNTLGFGWPALQIDILRECIVISEAIQDHASMLYYTTVLLKNLYQYISKDEQIRLASSIQRIVNISKRSGQLDNNVNYWGFNIVRSIEPIHPIPRKAIYQHPMLIAKALAASKEGRLNSGDPFIYNPFAKKKNEKPQINLIKDETCEFKVSLSNPFGFDLELSNIVLSTSGVDFSPIPAAATIPANDTLTIRLMGTPMETGSLVIRGCTIKITGFAEQEFLNEKQRTEQVQEKENKVMSLVESKRHKYSGLQALYKGPTLDIDSKNENSQELLYEQINVIEDQPLLKIKSSSLLHGAVMLFEGEVTRIVIQIENIGFIPVDFITLSFTDSTTNHPKLINPDLPPEEQYEIELYTKGTPVFSWDGSKSDSNQIGKRISLQPKESTDIVVNIYGKQGCTGGAVYIDYGYLDRAIGGQPDGEQSNELPTTLYTRQLYFPVMITVYQHLEPLNWDVLYLRDNMKVSQEAINKAFESVSKPDAQQWGSSDQPVEDLLLITQKSFDKNDKNPYCLLTLDVRNTWNVPFDVDFTIDNTEATSDKEILKSHVTIQPALTKRIVLPLKKLFLTAEQRLQPVPSFEPNKQFVVSQGPKMAPEQERAKLQMFWYSELLLERVKASWQCKTTGREGVINVRSSLRLTPLQLNILKKQDIEFIVSMSDDKYNTGHRQFECSVNTFVTMNVTILNRQVRPVKLILRVQAVQSYNDGAKEYDLTEKLLMQGVSQLVLPEIPPNGEIVHTIPLCFLSIGKFEFLYHVEDVHTREIHYDYDWAFVNVIENRLA</sequence>
<evidence type="ECO:0000256" key="1">
    <source>
        <dbReference type="ARBA" id="ARBA00004555"/>
    </source>
</evidence>
<dbReference type="InterPro" id="IPR013935">
    <property type="entry name" value="Trs120_TRAPPC9"/>
</dbReference>
<dbReference type="OrthoDB" id="27962at2759"/>
<evidence type="ECO:0000259" key="8">
    <source>
        <dbReference type="Pfam" id="PF26283"/>
    </source>
</evidence>
<dbReference type="STRING" id="4846.A0A367KXC3"/>
<dbReference type="PANTHER" id="PTHR21512:SF5">
    <property type="entry name" value="TRAFFICKING PROTEIN PARTICLE COMPLEX SUBUNIT 9"/>
    <property type="match status" value="1"/>
</dbReference>
<dbReference type="InterPro" id="IPR058567">
    <property type="entry name" value="Ig_TRAPPC9_Trs120_3rd"/>
</dbReference>
<dbReference type="Pfam" id="PF08626">
    <property type="entry name" value="TRAPPC9-Trs120"/>
    <property type="match status" value="1"/>
</dbReference>
<evidence type="ECO:0000259" key="6">
    <source>
        <dbReference type="Pfam" id="PF26254"/>
    </source>
</evidence>
<dbReference type="Proteomes" id="UP000253551">
    <property type="component" value="Unassembled WGS sequence"/>
</dbReference>
<accession>A0A367KXC3</accession>
<dbReference type="PANTHER" id="PTHR21512">
    <property type="entry name" value="TRAFFICKING PROTEIN PARTICLE COMPLEX SUBUNIT 9"/>
    <property type="match status" value="1"/>
</dbReference>
<dbReference type="GO" id="GO:0005802">
    <property type="term" value="C:trans-Golgi network"/>
    <property type="evidence" value="ECO:0007669"/>
    <property type="project" value="TreeGrafter"/>
</dbReference>
<feature type="domain" description="Trs120/TRAPPC9 TPR region" evidence="5">
    <location>
        <begin position="392"/>
        <end position="648"/>
    </location>
</feature>
<comment type="subcellular location">
    <subcellularLocation>
        <location evidence="1">Golgi apparatus</location>
    </subcellularLocation>
</comment>
<dbReference type="InterPro" id="IPR058565">
    <property type="entry name" value="Ig_TRAPPC9_Trs120_1st"/>
</dbReference>
<feature type="domain" description="Trs120/TRAPPC9 first Ig-like" evidence="6">
    <location>
        <begin position="663"/>
        <end position="849"/>
    </location>
</feature>
<name>A0A367KXC3_RHIST</name>
<dbReference type="Pfam" id="PF26251">
    <property type="entry name" value="TPR_TRAPPC9-Trs120"/>
    <property type="match status" value="1"/>
</dbReference>
<evidence type="ECO:0000256" key="3">
    <source>
        <dbReference type="SAM" id="MobiDB-lite"/>
    </source>
</evidence>
<feature type="domain" description="Trs120/TRAPPC9 N-terminal" evidence="4">
    <location>
        <begin position="6"/>
        <end position="355"/>
    </location>
</feature>
<evidence type="ECO:0000259" key="5">
    <source>
        <dbReference type="Pfam" id="PF26251"/>
    </source>
</evidence>
<feature type="domain" description="Trs120/TRAPPC9 fourth Ig-like" evidence="8">
    <location>
        <begin position="1226"/>
        <end position="1349"/>
    </location>
</feature>
<evidence type="ECO:0000313" key="9">
    <source>
        <dbReference type="EMBL" id="RCI06824.1"/>
    </source>
</evidence>
<feature type="compositionally biased region" description="Low complexity" evidence="3">
    <location>
        <begin position="255"/>
        <end position="271"/>
    </location>
</feature>
<gene>
    <name evidence="9" type="ORF">CU098_013039</name>
</gene>
<protein>
    <submittedName>
        <fullName evidence="9">Uncharacterized protein</fullName>
    </submittedName>
</protein>
<dbReference type="EMBL" id="PJQM01000079">
    <property type="protein sequence ID" value="RCI06824.1"/>
    <property type="molecule type" value="Genomic_DNA"/>
</dbReference>
<dbReference type="Pfam" id="PF26283">
    <property type="entry name" value="Ig_TRAPPC9-Trs120_4th"/>
    <property type="match status" value="1"/>
</dbReference>
<feature type="region of interest" description="Disordered" evidence="3">
    <location>
        <begin position="206"/>
        <end position="288"/>
    </location>
</feature>
<proteinExistence type="predicted"/>
<dbReference type="InterPro" id="IPR058568">
    <property type="entry name" value="Ig_TRAPPC9_Trs120_4th"/>
</dbReference>
<comment type="caution">
    <text evidence="9">The sequence shown here is derived from an EMBL/GenBank/DDBJ whole genome shotgun (WGS) entry which is preliminary data.</text>
</comment>
<evidence type="ECO:0000313" key="10">
    <source>
        <dbReference type="Proteomes" id="UP000253551"/>
    </source>
</evidence>
<feature type="compositionally biased region" description="Polar residues" evidence="3">
    <location>
        <begin position="206"/>
        <end position="242"/>
    </location>
</feature>
<keyword evidence="10" id="KW-1185">Reference proteome</keyword>
<dbReference type="Pfam" id="PF26280">
    <property type="entry name" value="Ig_TRAPPC9-Trs120_2nd"/>
    <property type="match status" value="1"/>
</dbReference>
<reference evidence="9 10" key="1">
    <citation type="journal article" date="2018" name="G3 (Bethesda)">
        <title>Phylogenetic and Phylogenomic Definition of Rhizopus Species.</title>
        <authorList>
            <person name="Gryganskyi A.P."/>
            <person name="Golan J."/>
            <person name="Dolatabadi S."/>
            <person name="Mondo S."/>
            <person name="Robb S."/>
            <person name="Idnurm A."/>
            <person name="Muszewska A."/>
            <person name="Steczkiewicz K."/>
            <person name="Masonjones S."/>
            <person name="Liao H.L."/>
            <person name="Gajdeczka M.T."/>
            <person name="Anike F."/>
            <person name="Vuek A."/>
            <person name="Anishchenko I.M."/>
            <person name="Voigt K."/>
            <person name="de Hoog G.S."/>
            <person name="Smith M.E."/>
            <person name="Heitman J."/>
            <person name="Vilgalys R."/>
            <person name="Stajich J.E."/>
        </authorList>
    </citation>
    <scope>NUCLEOTIDE SEQUENCE [LARGE SCALE GENOMIC DNA]</scope>
    <source>
        <strain evidence="9 10">LSU 92-RS-03</strain>
    </source>
</reference>
<keyword evidence="2" id="KW-0333">Golgi apparatus</keyword>